<accession>A0A858ZYZ2</accession>
<keyword evidence="1" id="KW-0175">Coiled coil</keyword>
<dbReference type="EMBL" id="CP051298">
    <property type="protein sequence ID" value="QKD46230.1"/>
    <property type="molecule type" value="Genomic_DNA"/>
</dbReference>
<sequence>MPEDRALTGFAPRLMAIVEVDKSERVYCAQPGCHHTVYKAIHVVREDDKLLVLGSTCFQKRFGSLTALGKAQHWGGNGKVLTSEERALLAENTQALLARFEAEEARLREEAEQKLQRLREELARRSLPTQAPAAAPFQIPGMRGMSLRGSFPWSWMMPGSSVAAFKLRDGSGWVRVQHKDRRQFIVPWPSFEGWEESLPPVVGRANLEVGGYEVGHVVDAVAYLRTHATGEKITGVWGDVTGLLGPRSSSS</sequence>
<feature type="coiled-coil region" evidence="1">
    <location>
        <begin position="90"/>
        <end position="124"/>
    </location>
</feature>
<evidence type="ECO:0000313" key="2">
    <source>
        <dbReference type="EMBL" id="QKD46230.1"/>
    </source>
</evidence>
<organism evidence="2 3">
    <name type="scientific">Alicycliphilus denitrificans</name>
    <dbReference type="NCBI Taxonomy" id="179636"/>
    <lineage>
        <taxon>Bacteria</taxon>
        <taxon>Pseudomonadati</taxon>
        <taxon>Pseudomonadota</taxon>
        <taxon>Betaproteobacteria</taxon>
        <taxon>Burkholderiales</taxon>
        <taxon>Comamonadaceae</taxon>
        <taxon>Alicycliphilus</taxon>
    </lineage>
</organism>
<evidence type="ECO:0000313" key="3">
    <source>
        <dbReference type="Proteomes" id="UP000500755"/>
    </source>
</evidence>
<evidence type="ECO:0000256" key="1">
    <source>
        <dbReference type="SAM" id="Coils"/>
    </source>
</evidence>
<reference evidence="2 3" key="1">
    <citation type="submission" date="2020-05" db="EMBL/GenBank/DDBJ databases">
        <title>Complete genome sequence of Alicycliphilus denitrificans DP3.</title>
        <authorList>
            <person name="Chen X."/>
        </authorList>
    </citation>
    <scope>NUCLEOTIDE SEQUENCE [LARGE SCALE GENOMIC DNA]</scope>
    <source>
        <strain evidence="2 3">DP3</strain>
    </source>
</reference>
<proteinExistence type="predicted"/>
<gene>
    <name evidence="2" type="ORF">HF896_02490</name>
</gene>
<dbReference type="Proteomes" id="UP000500755">
    <property type="component" value="Chromosome"/>
</dbReference>
<protein>
    <submittedName>
        <fullName evidence="2">Uncharacterized protein</fullName>
    </submittedName>
</protein>
<dbReference type="AlphaFoldDB" id="A0A858ZYZ2"/>
<name>A0A858ZYZ2_9BURK</name>